<dbReference type="CDD" id="cd16829">
    <property type="entry name" value="ChuX_HutX-like"/>
    <property type="match status" value="1"/>
</dbReference>
<proteinExistence type="predicted"/>
<dbReference type="eggNOG" id="COG3721">
    <property type="taxonomic scope" value="Bacteria"/>
</dbReference>
<dbReference type="PIRSF" id="PIRSF030840">
    <property type="entry name" value="DUF1008"/>
    <property type="match status" value="1"/>
</dbReference>
<dbReference type="InterPro" id="IPR053733">
    <property type="entry name" value="Heme_Transport_Util_sf"/>
</dbReference>
<dbReference type="Proteomes" id="UP000006457">
    <property type="component" value="Unassembled WGS sequence"/>
</dbReference>
<dbReference type="PATRIC" id="fig|1095749.3.peg.1985"/>
<sequence length="169" mass="19364">MSLTEQQRTELTSILANKNDHVLEMLAHKYDCSYEDILSCLPQNMAIPMDGERFVEIMQTIASWDEAVVFIAHTPDAVIEVTGKLPHGEIARGYYNMEHHENGGLHGHYRYVNCKTIYLVDRYFMNKRTVAINFINKQGDAMFKIFASREENGELKASLVDKMKALFTA</sequence>
<accession>I3D6U9</accession>
<dbReference type="EMBL" id="AJSX01000046">
    <property type="protein sequence ID" value="EIJ67442.1"/>
    <property type="molecule type" value="Genomic_DNA"/>
</dbReference>
<comment type="caution">
    <text evidence="1">The sequence shown here is derived from an EMBL/GenBank/DDBJ whole genome shotgun (WGS) entry which is preliminary data.</text>
</comment>
<dbReference type="Gene3D" id="3.40.1570.10">
    <property type="entry name" value="HemS/ChuS/ChuX like domains"/>
    <property type="match status" value="1"/>
</dbReference>
<protein>
    <submittedName>
        <fullName evidence="1">Putative heme utilization carrier protein HutX</fullName>
    </submittedName>
</protein>
<organism evidence="1 2">
    <name type="scientific">Pasteurella bettyae CCUG 2042</name>
    <dbReference type="NCBI Taxonomy" id="1095749"/>
    <lineage>
        <taxon>Bacteria</taxon>
        <taxon>Pseudomonadati</taxon>
        <taxon>Pseudomonadota</taxon>
        <taxon>Gammaproteobacteria</taxon>
        <taxon>Pasteurellales</taxon>
        <taxon>Pasteurellaceae</taxon>
        <taxon>Pasteurella</taxon>
    </lineage>
</organism>
<name>I3D6U9_9PAST</name>
<evidence type="ECO:0000313" key="1">
    <source>
        <dbReference type="EMBL" id="EIJ67442.1"/>
    </source>
</evidence>
<dbReference type="NCBIfam" id="TIGR04108">
    <property type="entry name" value="HutX"/>
    <property type="match status" value="1"/>
</dbReference>
<evidence type="ECO:0000313" key="2">
    <source>
        <dbReference type="Proteomes" id="UP000006457"/>
    </source>
</evidence>
<dbReference type="AlphaFoldDB" id="I3D6U9"/>
<reference evidence="1 2" key="1">
    <citation type="submission" date="2012-03" db="EMBL/GenBank/DDBJ databases">
        <authorList>
            <person name="Harkins D.M."/>
            <person name="Madupu R."/>
            <person name="Durkin A.S."/>
            <person name="Torralba M."/>
            <person name="Methe B."/>
            <person name="Sutton G.G."/>
            <person name="Nelson K.E."/>
        </authorList>
    </citation>
    <scope>NUCLEOTIDE SEQUENCE [LARGE SCALE GENOMIC DNA]</scope>
    <source>
        <strain evidence="1 2">CCUG 2042</strain>
    </source>
</reference>
<dbReference type="InterPro" id="IPR010413">
    <property type="entry name" value="HutX-like"/>
</dbReference>
<gene>
    <name evidence="1" type="ORF">HMPREF1052_1989</name>
</gene>
<dbReference type="SUPFAM" id="SSF144064">
    <property type="entry name" value="Heme iron utilization protein-like"/>
    <property type="match status" value="1"/>
</dbReference>
<keyword evidence="2" id="KW-1185">Reference proteome</keyword>
<dbReference type="Pfam" id="PF06228">
    <property type="entry name" value="ChuX_HutX"/>
    <property type="match status" value="1"/>
</dbReference>